<sequence>MEKINVIREVRELKTHLSYSKNIGFFFGAGTSCALNIPNIEQLTTKIESKLSGHFLDNFKTIKNDLETTITTRKINIEDILNHTRKIREITGEKDCKQYEGVSGEAAKLLDKEICTTIYDIIAEMESVANLENTKRFFAWLNLLNRDFSKEIFTTNYDLIIEKSLEASQIPYFDGFVGSYEPFFWQESIDQFVSKNDLTQNWIRLWKIHGSLSWFWKIDPKTNAQKIIRVGRIENIKDEENELVIYPSKEKYDLSKKQPFIAYFDRLKNYLLSGELLFIFTGYSFSDQHINEIIFNCLRQNNRLTALVFFFQDSEVENLHKQTSSYMNLNVFGPTKAIINGNLGEWEFTATDLKPNEKNNYWNEVDSKFKLGDFNELVKFLISNSGKKDAIEAIVK</sequence>
<dbReference type="RefSeq" id="WP_016268747.1">
    <property type="nucleotide sequence ID" value="NZ_KE159459.1"/>
</dbReference>
<evidence type="ECO:0000313" key="2">
    <source>
        <dbReference type="Proteomes" id="UP000014207"/>
    </source>
</evidence>
<dbReference type="Proteomes" id="UP000014207">
    <property type="component" value="Unassembled WGS sequence"/>
</dbReference>
<evidence type="ECO:0000313" key="1">
    <source>
        <dbReference type="EMBL" id="EOS01065.1"/>
    </source>
</evidence>
<protein>
    <submittedName>
        <fullName evidence="1">Uncharacterized protein</fullName>
    </submittedName>
</protein>
<dbReference type="EMBL" id="ASSM01000009">
    <property type="protein sequence ID" value="EOS01065.1"/>
    <property type="molecule type" value="Genomic_DNA"/>
</dbReference>
<organism evidence="1 2">
    <name type="scientific">Bacteroides thetaiotaomicron dnLKV9</name>
    <dbReference type="NCBI Taxonomy" id="1235785"/>
    <lineage>
        <taxon>Bacteria</taxon>
        <taxon>Pseudomonadati</taxon>
        <taxon>Bacteroidota</taxon>
        <taxon>Bacteroidia</taxon>
        <taxon>Bacteroidales</taxon>
        <taxon>Bacteroidaceae</taxon>
        <taxon>Bacteroides</taxon>
    </lineage>
</organism>
<dbReference type="PROSITE" id="PS51257">
    <property type="entry name" value="PROKAR_LIPOPROTEIN"/>
    <property type="match status" value="1"/>
</dbReference>
<reference evidence="1 2" key="1">
    <citation type="submission" date="2013-04" db="EMBL/GenBank/DDBJ databases">
        <title>The Genome Sequence of Bacteroides thetaiotaomicron dnLKV9.</title>
        <authorList>
            <consortium name="The Broad Institute Genomics Platform"/>
            <consortium name="The Broad Institute Genome Sequencing Center for Infectious Disease"/>
            <person name="Earl A."/>
            <person name="Xavier R."/>
            <person name="Kuhn K."/>
            <person name="Stappenbeck T."/>
            <person name="Walker B."/>
            <person name="Young S."/>
            <person name="Zeng Q."/>
            <person name="Gargeya S."/>
            <person name="Fitzgerald M."/>
            <person name="Haas B."/>
            <person name="Abouelleil A."/>
            <person name="Allen A.W."/>
            <person name="Alvarado L."/>
            <person name="Arachchi H.M."/>
            <person name="Berlin A.M."/>
            <person name="Chapman S.B."/>
            <person name="Gainer-Dewar J."/>
            <person name="Goldberg J."/>
            <person name="Griggs A."/>
            <person name="Gujja S."/>
            <person name="Hansen M."/>
            <person name="Howarth C."/>
            <person name="Imamovic A."/>
            <person name="Ireland A."/>
            <person name="Larimer J."/>
            <person name="McCowan C."/>
            <person name="Murphy C."/>
            <person name="Pearson M."/>
            <person name="Poon T.W."/>
            <person name="Priest M."/>
            <person name="Roberts A."/>
            <person name="Saif S."/>
            <person name="Shea T."/>
            <person name="Sisk P."/>
            <person name="Sykes S."/>
            <person name="Wortman J."/>
            <person name="Nusbaum C."/>
            <person name="Birren B."/>
        </authorList>
    </citation>
    <scope>NUCLEOTIDE SEQUENCE [LARGE SCALE GENOMIC DNA]</scope>
    <source>
        <strain evidence="2">dnLKV9</strain>
    </source>
</reference>
<dbReference type="PATRIC" id="fig|1235785.3.peg.2951"/>
<proteinExistence type="predicted"/>
<name>R9HIS0_BACT4</name>
<accession>R9HIS0</accession>
<dbReference type="Pfam" id="PF13289">
    <property type="entry name" value="SIR2_2"/>
    <property type="match status" value="1"/>
</dbReference>
<gene>
    <name evidence="1" type="ORF">C799_02918</name>
</gene>
<dbReference type="SUPFAM" id="SSF52467">
    <property type="entry name" value="DHS-like NAD/FAD-binding domain"/>
    <property type="match status" value="1"/>
</dbReference>
<dbReference type="AlphaFoldDB" id="R9HIS0"/>
<comment type="caution">
    <text evidence="1">The sequence shown here is derived from an EMBL/GenBank/DDBJ whole genome shotgun (WGS) entry which is preliminary data.</text>
</comment>
<dbReference type="InterPro" id="IPR029035">
    <property type="entry name" value="DHS-like_NAD/FAD-binding_dom"/>
</dbReference>
<dbReference type="HOGENOM" id="CLU_052948_0_0_10"/>